<dbReference type="Proteomes" id="UP000184774">
    <property type="component" value="Unassembled WGS sequence"/>
</dbReference>
<accession>A0A1N6M5R1</accession>
<organism evidence="1 2">
    <name type="scientific">Vibrio spartinae</name>
    <dbReference type="NCBI Taxonomy" id="1918945"/>
    <lineage>
        <taxon>Bacteria</taxon>
        <taxon>Pseudomonadati</taxon>
        <taxon>Pseudomonadota</taxon>
        <taxon>Gammaproteobacteria</taxon>
        <taxon>Vibrionales</taxon>
        <taxon>Vibrionaceae</taxon>
        <taxon>Vibrio</taxon>
    </lineage>
</organism>
<dbReference type="OrthoDB" id="2231510at2"/>
<sequence length="78" mass="8830">MKNQLVDLNNHLFAQLERLSDESLSNEELKREIERSKAISSVSNQIVSNASLVLDGAKFKAEYAGKYDVPMMEDKRDA</sequence>
<dbReference type="RefSeq" id="WP_074373217.1">
    <property type="nucleotide sequence ID" value="NZ_AP024907.1"/>
</dbReference>
<protein>
    <recommendedName>
        <fullName evidence="3">Phage protein</fullName>
    </recommendedName>
</protein>
<evidence type="ECO:0008006" key="3">
    <source>
        <dbReference type="Google" id="ProtNLM"/>
    </source>
</evidence>
<dbReference type="EMBL" id="FSSB01000016">
    <property type="protein sequence ID" value="SIO94686.1"/>
    <property type="molecule type" value="Genomic_DNA"/>
</dbReference>
<reference evidence="1 2" key="1">
    <citation type="submission" date="2016-12" db="EMBL/GenBank/DDBJ databases">
        <authorList>
            <person name="Song W.-J."/>
            <person name="Kurnit D.M."/>
        </authorList>
    </citation>
    <scope>NUCLEOTIDE SEQUENCE [LARGE SCALE GENOMIC DNA]</scope>
    <source>
        <strain evidence="1 2">CECT 9026</strain>
    </source>
</reference>
<evidence type="ECO:0000313" key="2">
    <source>
        <dbReference type="Proteomes" id="UP000184774"/>
    </source>
</evidence>
<name>A0A1N6M5R1_9VIBR</name>
<evidence type="ECO:0000313" key="1">
    <source>
        <dbReference type="EMBL" id="SIO94686.1"/>
    </source>
</evidence>
<proteinExistence type="predicted"/>
<dbReference type="AlphaFoldDB" id="A0A1N6M5R1"/>
<gene>
    <name evidence="1" type="ORF">VSP9026_02415</name>
</gene>